<dbReference type="AlphaFoldDB" id="B0Y4D9"/>
<dbReference type="OrthoDB" id="4476058at2759"/>
<feature type="transmembrane region" description="Helical" evidence="2">
    <location>
        <begin position="274"/>
        <end position="295"/>
    </location>
</feature>
<evidence type="ECO:0000256" key="1">
    <source>
        <dbReference type="SAM" id="MobiDB-lite"/>
    </source>
</evidence>
<dbReference type="Proteomes" id="UP000001699">
    <property type="component" value="Unassembled WGS sequence"/>
</dbReference>
<evidence type="ECO:0000313" key="3">
    <source>
        <dbReference type="EMBL" id="EDP51730.1"/>
    </source>
</evidence>
<keyword evidence="2" id="KW-1133">Transmembrane helix</keyword>
<accession>B0Y4D9</accession>
<keyword evidence="2" id="KW-0812">Transmembrane</keyword>
<keyword evidence="2" id="KW-0472">Membrane</keyword>
<sequence>MDKDLSVRISLRSGEFTPFPPQSLWALHCPPQRAQTGSILLCIRMQSTIVAALDVDADVFVDIWRRLKGLLGSSPENERTPQRESDHVDSVTERWRLLAQYQADIPRCSYDCSYTDFACICTRLEVISQDVSFMSCYNQCPLSPDQRWTPGRLLDFCDLVGVQPALPDYMSQYTELHRRQPVAERAFSWESGATGQVSALTVSDTATAIYASASDVEDFSTMTVGAIQTVFITKTATGFATSQTSSVSTYLPTATSEPVDPGLQSTSLSTGAKAGIGVAIPLAVIFIASILLWYIRRRKRNGGDSEEHGGAQLPTTVSPTSPVVNNLPFGKDGNAISELDGQQKLEADSNTKTPIFELDANMASPEKDSGEQKQVVIH</sequence>
<dbReference type="VEuPathDB" id="FungiDB:AFUB_057450"/>
<gene>
    <name evidence="3" type="ORF">AFUB_057450</name>
</gene>
<feature type="region of interest" description="Disordered" evidence="1">
    <location>
        <begin position="301"/>
        <end position="378"/>
    </location>
</feature>
<reference evidence="3 4" key="1">
    <citation type="journal article" date="2008" name="PLoS Genet.">
        <title>Genomic islands in the pathogenic filamentous fungus Aspergillus fumigatus.</title>
        <authorList>
            <person name="Fedorova N.D."/>
            <person name="Khaldi N."/>
            <person name="Joardar V.S."/>
            <person name="Maiti R."/>
            <person name="Amedeo P."/>
            <person name="Anderson M.J."/>
            <person name="Crabtree J."/>
            <person name="Silva J.C."/>
            <person name="Badger J.H."/>
            <person name="Albarraq A."/>
            <person name="Angiuoli S."/>
            <person name="Bussey H."/>
            <person name="Bowyer P."/>
            <person name="Cotty P.J."/>
            <person name="Dyer P.S."/>
            <person name="Egan A."/>
            <person name="Galens K."/>
            <person name="Fraser-Liggett C.M."/>
            <person name="Haas B.J."/>
            <person name="Inman J.M."/>
            <person name="Kent R."/>
            <person name="Lemieux S."/>
            <person name="Malavazi I."/>
            <person name="Orvis J."/>
            <person name="Roemer T."/>
            <person name="Ronning C.M."/>
            <person name="Sundaram J.P."/>
            <person name="Sutton G."/>
            <person name="Turner G."/>
            <person name="Venter J.C."/>
            <person name="White O.R."/>
            <person name="Whitty B.R."/>
            <person name="Youngman P."/>
            <person name="Wolfe K.H."/>
            <person name="Goldman G.H."/>
            <person name="Wortman J.R."/>
            <person name="Jiang B."/>
            <person name="Denning D.W."/>
            <person name="Nierman W.C."/>
        </authorList>
    </citation>
    <scope>NUCLEOTIDE SEQUENCE [LARGE SCALE GENOMIC DNA]</scope>
    <source>
        <strain evidence="4">CBS 144.89 / FGSC A1163 / CEA10</strain>
    </source>
</reference>
<feature type="compositionally biased region" description="Polar residues" evidence="1">
    <location>
        <begin position="313"/>
        <end position="324"/>
    </location>
</feature>
<name>B0Y4D9_ASPFC</name>
<evidence type="ECO:0000256" key="2">
    <source>
        <dbReference type="SAM" id="Phobius"/>
    </source>
</evidence>
<protein>
    <recommendedName>
        <fullName evidence="5">Extracellular membrane protein CFEM domain-containing protein</fullName>
    </recommendedName>
</protein>
<evidence type="ECO:0008006" key="5">
    <source>
        <dbReference type="Google" id="ProtNLM"/>
    </source>
</evidence>
<keyword evidence="4" id="KW-1185">Reference proteome</keyword>
<dbReference type="HOGENOM" id="CLU_731539_0_0_1"/>
<proteinExistence type="predicted"/>
<organism evidence="3 4">
    <name type="scientific">Aspergillus fumigatus (strain CBS 144.89 / FGSC A1163 / CEA10)</name>
    <name type="common">Neosartorya fumigata</name>
    <dbReference type="NCBI Taxonomy" id="451804"/>
    <lineage>
        <taxon>Eukaryota</taxon>
        <taxon>Fungi</taxon>
        <taxon>Dikarya</taxon>
        <taxon>Ascomycota</taxon>
        <taxon>Pezizomycotina</taxon>
        <taxon>Eurotiomycetes</taxon>
        <taxon>Eurotiomycetidae</taxon>
        <taxon>Eurotiales</taxon>
        <taxon>Aspergillaceae</taxon>
        <taxon>Aspergillus</taxon>
        <taxon>Aspergillus subgen. Fumigati</taxon>
    </lineage>
</organism>
<dbReference type="EMBL" id="DS499597">
    <property type="protein sequence ID" value="EDP51730.1"/>
    <property type="molecule type" value="Genomic_DNA"/>
</dbReference>
<evidence type="ECO:0000313" key="4">
    <source>
        <dbReference type="Proteomes" id="UP000001699"/>
    </source>
</evidence>